<keyword evidence="4" id="KW-0853">WD repeat</keyword>
<dbReference type="SUPFAM" id="SSF50978">
    <property type="entry name" value="WD40 repeat-like"/>
    <property type="match status" value="1"/>
</dbReference>
<feature type="region of interest" description="Disordered" evidence="5">
    <location>
        <begin position="323"/>
        <end position="448"/>
    </location>
</feature>
<proteinExistence type="inferred from homology"/>
<dbReference type="SMART" id="SM00320">
    <property type="entry name" value="WD40"/>
    <property type="match status" value="5"/>
</dbReference>
<reference evidence="6 7" key="1">
    <citation type="journal article" date="2024" name="Microbiol. Resour. Announc.">
        <title>Genome annotations for the ascomycete fungi Trichoderma harzianum, Trichoderma aggressivum, and Purpureocillium lilacinum.</title>
        <authorList>
            <person name="Beijen E.P.W."/>
            <person name="Ohm R.A."/>
        </authorList>
    </citation>
    <scope>NUCLEOTIDE SEQUENCE [LARGE SCALE GENOMIC DNA]</scope>
    <source>
        <strain evidence="6 7">CBS 150709</strain>
    </source>
</reference>
<accession>A0ABR0CBH0</accession>
<organism evidence="6 7">
    <name type="scientific">Purpureocillium lilacinum</name>
    <name type="common">Paecilomyces lilacinus</name>
    <dbReference type="NCBI Taxonomy" id="33203"/>
    <lineage>
        <taxon>Eukaryota</taxon>
        <taxon>Fungi</taxon>
        <taxon>Dikarya</taxon>
        <taxon>Ascomycota</taxon>
        <taxon>Pezizomycotina</taxon>
        <taxon>Sordariomycetes</taxon>
        <taxon>Hypocreomycetidae</taxon>
        <taxon>Hypocreales</taxon>
        <taxon>Ophiocordycipitaceae</taxon>
        <taxon>Purpureocillium</taxon>
    </lineage>
</organism>
<dbReference type="PANTHER" id="PTHR22852:SF0">
    <property type="entry name" value="DENTICLELESS PROTEIN HOMOLOG"/>
    <property type="match status" value="1"/>
</dbReference>
<evidence type="ECO:0000256" key="4">
    <source>
        <dbReference type="PROSITE-ProRule" id="PRU00221"/>
    </source>
</evidence>
<dbReference type="EMBL" id="JAWRVI010000005">
    <property type="protein sequence ID" value="KAK4093585.1"/>
    <property type="molecule type" value="Genomic_DNA"/>
</dbReference>
<feature type="region of interest" description="Disordered" evidence="5">
    <location>
        <begin position="201"/>
        <end position="225"/>
    </location>
</feature>
<sequence length="1021" mass="110754">MATPSRQREWHNAFGGAIRIAAASMDRSRDPILVSTGPTPGSIQNNPPCCWHISASHSVSPWGHFQVAALGAIPGGLGAVPPDHGHTLRAALEGHPGARQRLGGAVGRPGGPEVPASYLVTSVPSVVPTSTDRAPSPTRRDKIPFTRSASTTRPNRVSTHMPQGDLPISTPSQPQPRIAHAHHRKLWPRQMPVLLTVLLDSPPARHPRPRPGASPFKLQSSQVSSDLAFGLSARCRRPTGEMQRHASPPPPPSSPTAAASSSPANPYLSPTRSAQRKERRVPSVTPRRFRRFFTPRSLPGPRTALGVMDSAAVNRQLQTPVSLSGDLLSSDPICPSSPTERLGAMDDEDSEKRKRDEQAGPAVKRRRGITFADALQPPALLRVDTENLPRHGPSEAQRAGSEERLPLSERRKATLVRQNDSSHPESTANAPQSQFFKASRRGVPSPHEKLLLPSQDIVVGDDKSSTVRVSRYSRTLIFADLSPPQLPERYQPQPIRKFRNRGFEAQLLDREHGFASHHGRHLLNTPACDSRTQTADFYSDSTDVHHCTPIEGQGNCIPFSLASCHNSAITAIGDEQGYVRLFKASKVSSDEDKLAATIKAHDNAVMDLDFSSDDSRLATACGDRSGRIVDVPTGTVAVELGGGHWDSLRQISFQPGKDNGSVLASSDRAGRVQIWDLRCSPLPAQCFSTSHVFQDRDTALDPFAARTVNTIDNAHERTVQGNTSSASVTAMAWLPGGREHLLLTASEANASIKLWDTRYIKPRRQAEETPLAITPQPVTHAWRSYGITSLALGADASRLYAVCKDSTVYAYSTAHLILGHAPELLDNAYRRRPAGVEGLGPLYGFKHDMFRVSSFYVKCAVRPARDGAPELLAVGSSDSCAVLFPTDERYMRSAWSQGEHILRDISFSSSSFTNAGGATMPSQSFTSSSFLTPSGPHPSSSPLPIFRGGTPLVRGHSREVTTVSWAAQGAGLVSASDDYIVRNWQEDSDRARHLRTVGEFGGERHLSGWADVGADWDEDEC</sequence>
<feature type="compositionally biased region" description="Polar residues" evidence="5">
    <location>
        <begin position="416"/>
        <end position="436"/>
    </location>
</feature>
<feature type="repeat" description="WD" evidence="4">
    <location>
        <begin position="953"/>
        <end position="994"/>
    </location>
</feature>
<dbReference type="PROSITE" id="PS50294">
    <property type="entry name" value="WD_REPEATS_REGION"/>
    <property type="match status" value="1"/>
</dbReference>
<dbReference type="InterPro" id="IPR015943">
    <property type="entry name" value="WD40/YVTN_repeat-like_dom_sf"/>
</dbReference>
<gene>
    <name evidence="6" type="ORF">Purlil1_1919</name>
</gene>
<comment type="caution">
    <text evidence="6">The sequence shown here is derived from an EMBL/GenBank/DDBJ whole genome shotgun (WGS) entry which is preliminary data.</text>
</comment>
<evidence type="ECO:0000313" key="7">
    <source>
        <dbReference type="Proteomes" id="UP001287286"/>
    </source>
</evidence>
<dbReference type="PROSITE" id="PS50082">
    <property type="entry name" value="WD_REPEATS_2"/>
    <property type="match status" value="2"/>
</dbReference>
<dbReference type="InterPro" id="IPR001680">
    <property type="entry name" value="WD40_rpt"/>
</dbReference>
<comment type="pathway">
    <text evidence="1">Protein modification; protein ubiquitination.</text>
</comment>
<evidence type="ECO:0000256" key="3">
    <source>
        <dbReference type="ARBA" id="ARBA00038344"/>
    </source>
</evidence>
<evidence type="ECO:0000256" key="5">
    <source>
        <dbReference type="SAM" id="MobiDB-lite"/>
    </source>
</evidence>
<feature type="compositionally biased region" description="Polar residues" evidence="5">
    <location>
        <begin position="918"/>
        <end position="932"/>
    </location>
</feature>
<feature type="region of interest" description="Disordered" evidence="5">
    <location>
        <begin position="238"/>
        <end position="303"/>
    </location>
</feature>
<name>A0ABR0CBH0_PURLI</name>
<feature type="compositionally biased region" description="Basic and acidic residues" evidence="5">
    <location>
        <begin position="400"/>
        <end position="412"/>
    </location>
</feature>
<keyword evidence="2" id="KW-0833">Ubl conjugation pathway</keyword>
<feature type="region of interest" description="Disordered" evidence="5">
    <location>
        <begin position="126"/>
        <end position="176"/>
    </location>
</feature>
<keyword evidence="7" id="KW-1185">Reference proteome</keyword>
<comment type="similarity">
    <text evidence="3">Belongs to the WD repeat cdt2 family.</text>
</comment>
<dbReference type="PANTHER" id="PTHR22852">
    <property type="entry name" value="LETHAL 2 DENTICLELESS PROTEIN RETINOIC ACID-REGULATED NUCLEAR MATRIX-ASSOCIATED PROTEIN"/>
    <property type="match status" value="1"/>
</dbReference>
<evidence type="ECO:0000256" key="1">
    <source>
        <dbReference type="ARBA" id="ARBA00004906"/>
    </source>
</evidence>
<feature type="compositionally biased region" description="Polar residues" evidence="5">
    <location>
        <begin position="147"/>
        <end position="161"/>
    </location>
</feature>
<dbReference type="Gene3D" id="2.130.10.10">
    <property type="entry name" value="YVTN repeat-like/Quinoprotein amine dehydrogenase"/>
    <property type="match status" value="2"/>
</dbReference>
<evidence type="ECO:0000313" key="6">
    <source>
        <dbReference type="EMBL" id="KAK4093585.1"/>
    </source>
</evidence>
<dbReference type="InterPro" id="IPR051865">
    <property type="entry name" value="WD-repeat_CDT2_adapter"/>
</dbReference>
<dbReference type="Pfam" id="PF00400">
    <property type="entry name" value="WD40"/>
    <property type="match status" value="3"/>
</dbReference>
<dbReference type="Proteomes" id="UP001287286">
    <property type="component" value="Unassembled WGS sequence"/>
</dbReference>
<feature type="compositionally biased region" description="Basic and acidic residues" evidence="5">
    <location>
        <begin position="383"/>
        <end position="393"/>
    </location>
</feature>
<evidence type="ECO:0008006" key="8">
    <source>
        <dbReference type="Google" id="ProtNLM"/>
    </source>
</evidence>
<feature type="compositionally biased region" description="Low complexity" evidence="5">
    <location>
        <begin position="255"/>
        <end position="270"/>
    </location>
</feature>
<feature type="region of interest" description="Disordered" evidence="5">
    <location>
        <begin position="918"/>
        <end position="941"/>
    </location>
</feature>
<feature type="repeat" description="WD" evidence="4">
    <location>
        <begin position="598"/>
        <end position="639"/>
    </location>
</feature>
<evidence type="ECO:0000256" key="2">
    <source>
        <dbReference type="ARBA" id="ARBA00022786"/>
    </source>
</evidence>
<dbReference type="InterPro" id="IPR036322">
    <property type="entry name" value="WD40_repeat_dom_sf"/>
</dbReference>
<protein>
    <recommendedName>
        <fullName evidence="8">WD domain protein</fullName>
    </recommendedName>
</protein>